<protein>
    <submittedName>
        <fullName evidence="1">Uncharacterized protein</fullName>
    </submittedName>
</protein>
<evidence type="ECO:0000313" key="2">
    <source>
        <dbReference type="Proteomes" id="UP001589535"/>
    </source>
</evidence>
<accession>A0ABV5UC53</accession>
<dbReference type="RefSeq" id="WP_378201930.1">
    <property type="nucleotide sequence ID" value="NZ_JBHMBK010000031.1"/>
</dbReference>
<dbReference type="Proteomes" id="UP001589535">
    <property type="component" value="Unassembled WGS sequence"/>
</dbReference>
<gene>
    <name evidence="1" type="ORF">ACFFTO_32770</name>
</gene>
<proteinExistence type="predicted"/>
<sequence>MRRRGGAGQAPLLRRYAPLAAVVNDFYFALHTESRKTPYPRAAIAEQLARAGVLGN</sequence>
<keyword evidence="2" id="KW-1185">Reference proteome</keyword>
<organism evidence="1 2">
    <name type="scientific">Amycolatopsis plumensis</name>
    <dbReference type="NCBI Taxonomy" id="236508"/>
    <lineage>
        <taxon>Bacteria</taxon>
        <taxon>Bacillati</taxon>
        <taxon>Actinomycetota</taxon>
        <taxon>Actinomycetes</taxon>
        <taxon>Pseudonocardiales</taxon>
        <taxon>Pseudonocardiaceae</taxon>
        <taxon>Amycolatopsis</taxon>
    </lineage>
</organism>
<reference evidence="1 2" key="1">
    <citation type="submission" date="2024-09" db="EMBL/GenBank/DDBJ databases">
        <authorList>
            <person name="Sun Q."/>
            <person name="Mori K."/>
        </authorList>
    </citation>
    <scope>NUCLEOTIDE SEQUENCE [LARGE SCALE GENOMIC DNA]</scope>
    <source>
        <strain evidence="1 2">JCM 13852</strain>
    </source>
</reference>
<comment type="caution">
    <text evidence="1">The sequence shown here is derived from an EMBL/GenBank/DDBJ whole genome shotgun (WGS) entry which is preliminary data.</text>
</comment>
<dbReference type="EMBL" id="JBHMBK010000031">
    <property type="protein sequence ID" value="MFB9688973.1"/>
    <property type="molecule type" value="Genomic_DNA"/>
</dbReference>
<name>A0ABV5UC53_9PSEU</name>
<evidence type="ECO:0000313" key="1">
    <source>
        <dbReference type="EMBL" id="MFB9688973.1"/>
    </source>
</evidence>